<dbReference type="AlphaFoldDB" id="A0AAV8UU41"/>
<dbReference type="InterPro" id="IPR007109">
    <property type="entry name" value="Brix"/>
</dbReference>
<evidence type="ECO:0000259" key="1">
    <source>
        <dbReference type="PROSITE" id="PS50833"/>
    </source>
</evidence>
<reference evidence="2 3" key="1">
    <citation type="journal article" date="2023" name="Nat. Commun.">
        <title>Origin of minicircular mitochondrial genomes in red algae.</title>
        <authorList>
            <person name="Lee Y."/>
            <person name="Cho C.H."/>
            <person name="Lee Y.M."/>
            <person name="Park S.I."/>
            <person name="Yang J.H."/>
            <person name="West J.A."/>
            <person name="Bhattacharya D."/>
            <person name="Yoon H.S."/>
        </authorList>
    </citation>
    <scope>NUCLEOTIDE SEQUENCE [LARGE SCALE GENOMIC DNA]</scope>
    <source>
        <strain evidence="2 3">CCMP1338</strain>
        <tissue evidence="2">Whole cell</tissue>
    </source>
</reference>
<dbReference type="PANTHER" id="PTHR22734:SF2">
    <property type="entry name" value="U3 SMALL NUCLEOLAR RIBONUCLEOPROTEIN PROTEIN IMP4"/>
    <property type="match status" value="1"/>
</dbReference>
<comment type="caution">
    <text evidence="2">The sequence shown here is derived from an EMBL/GenBank/DDBJ whole genome shotgun (WGS) entry which is preliminary data.</text>
</comment>
<dbReference type="InterPro" id="IPR044281">
    <property type="entry name" value="IMP4/RPF1"/>
</dbReference>
<dbReference type="Gene3D" id="3.40.50.10480">
    <property type="entry name" value="Probable brix-domain ribosomal biogenesis protein"/>
    <property type="match status" value="1"/>
</dbReference>
<dbReference type="EMBL" id="JAMWBK010000005">
    <property type="protein sequence ID" value="KAJ8904598.1"/>
    <property type="molecule type" value="Genomic_DNA"/>
</dbReference>
<sequence>MLRRQARERREYLYRKSLEGKQREEYEHRRQVREALREGKALPTERLHDESSLREKDEFADLVHDKPNTHEDDEYARAGAVDPKVVVTTSRDPSSRLKQFAKEVRLVFPGATRLNRGNLVIGDLMDVCRQNEVTDIVVIHEHRGEPDGLIVCHLPFGPTAFFTLSNVVMRHDLKASGEDIGTVSETNPHLIMDNFNSKIGRRTSNILKYLFPVPKPSSKRVMTFSNRNDFISFRHHIFEPNHKAEDVKLVEIGPRFEMQLYQVKLGTLEQPEADDEWVLRPYMNTAKRRRVLG</sequence>
<dbReference type="GO" id="GO:0006364">
    <property type="term" value="P:rRNA processing"/>
    <property type="evidence" value="ECO:0007669"/>
    <property type="project" value="InterPro"/>
</dbReference>
<dbReference type="GO" id="GO:0030515">
    <property type="term" value="F:snoRNA binding"/>
    <property type="evidence" value="ECO:0007669"/>
    <property type="project" value="TreeGrafter"/>
</dbReference>
<evidence type="ECO:0000313" key="3">
    <source>
        <dbReference type="Proteomes" id="UP001157974"/>
    </source>
</evidence>
<dbReference type="GO" id="GO:0032040">
    <property type="term" value="C:small-subunit processome"/>
    <property type="evidence" value="ECO:0007669"/>
    <property type="project" value="TreeGrafter"/>
</dbReference>
<protein>
    <recommendedName>
        <fullName evidence="1">Brix domain-containing protein</fullName>
    </recommendedName>
</protein>
<dbReference type="GO" id="GO:0042134">
    <property type="term" value="F:rRNA primary transcript binding"/>
    <property type="evidence" value="ECO:0007669"/>
    <property type="project" value="InterPro"/>
</dbReference>
<dbReference type="GO" id="GO:0042274">
    <property type="term" value="P:ribosomal small subunit biogenesis"/>
    <property type="evidence" value="ECO:0007669"/>
    <property type="project" value="UniProtKB-ARBA"/>
</dbReference>
<dbReference type="GO" id="GO:0005654">
    <property type="term" value="C:nucleoplasm"/>
    <property type="evidence" value="ECO:0007669"/>
    <property type="project" value="UniProtKB-ARBA"/>
</dbReference>
<keyword evidence="3" id="KW-1185">Reference proteome</keyword>
<organism evidence="2 3">
    <name type="scientific">Rhodosorus marinus</name>
    <dbReference type="NCBI Taxonomy" id="101924"/>
    <lineage>
        <taxon>Eukaryota</taxon>
        <taxon>Rhodophyta</taxon>
        <taxon>Stylonematophyceae</taxon>
        <taxon>Stylonematales</taxon>
        <taxon>Stylonemataceae</taxon>
        <taxon>Rhodosorus</taxon>
    </lineage>
</organism>
<dbReference type="SUPFAM" id="SSF52954">
    <property type="entry name" value="Class II aaRS ABD-related"/>
    <property type="match status" value="1"/>
</dbReference>
<dbReference type="Pfam" id="PF04427">
    <property type="entry name" value="Brix"/>
    <property type="match status" value="1"/>
</dbReference>
<feature type="domain" description="Brix" evidence="1">
    <location>
        <begin position="83"/>
        <end position="269"/>
    </location>
</feature>
<gene>
    <name evidence="2" type="ORF">NDN08_001116</name>
</gene>
<proteinExistence type="predicted"/>
<evidence type="ECO:0000313" key="2">
    <source>
        <dbReference type="EMBL" id="KAJ8904598.1"/>
    </source>
</evidence>
<dbReference type="SMART" id="SM00879">
    <property type="entry name" value="Brix"/>
    <property type="match status" value="1"/>
</dbReference>
<dbReference type="PANTHER" id="PTHR22734">
    <property type="entry name" value="U3 SMALL NUCLEOLAR RIBONUCLEOPROTEIN PROTEIN IMP4"/>
    <property type="match status" value="1"/>
</dbReference>
<name>A0AAV8UU41_9RHOD</name>
<dbReference type="Proteomes" id="UP001157974">
    <property type="component" value="Unassembled WGS sequence"/>
</dbReference>
<accession>A0AAV8UU41</accession>
<dbReference type="GO" id="GO:0034457">
    <property type="term" value="C:Mpp10 complex"/>
    <property type="evidence" value="ECO:0007669"/>
    <property type="project" value="UniProtKB-ARBA"/>
</dbReference>
<dbReference type="PROSITE" id="PS50833">
    <property type="entry name" value="BRIX"/>
    <property type="match status" value="1"/>
</dbReference>
<dbReference type="FunFam" id="3.40.50.10480:FF:000001">
    <property type="entry name" value="IMP4, U3 small nucleolar ribonucleoprotein"/>
    <property type="match status" value="1"/>
</dbReference>